<proteinExistence type="predicted"/>
<accession>A0A879R403</accession>
<dbReference type="GeneID" id="77946300"/>
<name>A0A879R403_9CAUD</name>
<evidence type="ECO:0000313" key="1">
    <source>
        <dbReference type="EMBL" id="QPX48095.1"/>
    </source>
</evidence>
<dbReference type="GO" id="GO:0003677">
    <property type="term" value="F:DNA binding"/>
    <property type="evidence" value="ECO:0007669"/>
    <property type="project" value="UniProtKB-KW"/>
</dbReference>
<dbReference type="Proteomes" id="UP000664915">
    <property type="component" value="Segment"/>
</dbReference>
<reference evidence="1" key="1">
    <citation type="submission" date="2020-09" db="EMBL/GenBank/DDBJ databases">
        <authorList>
            <person name="Zhang D."/>
            <person name="Hatherill J.R."/>
            <person name="Ramirez J.F."/>
            <person name="Edinger B."/>
            <person name="Balarin R."/>
            <person name="Sullivan A."/>
            <person name="Humpal K.M."/>
            <person name="Guseva A."/>
            <person name="Butela K.A."/>
            <person name="Garlena R.A."/>
            <person name="Russell D.A."/>
            <person name="Pope W.H."/>
            <person name="Jacobs-Sera D."/>
            <person name="Hatfull G.F."/>
        </authorList>
    </citation>
    <scope>NUCLEOTIDE SEQUENCE</scope>
</reference>
<dbReference type="KEGG" id="vg:77946300"/>
<protein>
    <submittedName>
        <fullName evidence="1">AbrB/MazE/SpoVT family DNA-binding domain-containing protein</fullName>
    </submittedName>
</protein>
<sequence>MADFDYKKYSLERLEEWVNDSLSAAEASPQEIYDVIKKTVEEYYYTYKHHTSRAYELLALLNGNGKGHIKAYDDYVDKVLSCDKNNSSPECKGAWTSFWEEKNYPEEYGLQYTDEEITAMCDAAEKVEQERLKKELLDAKINAKSSFNDGLTREYYQDRVNKLEDKLGVVKGDKVKKWVLPVEKCKDADTDETEYFVSFPDDLLEAANLVEGDQIEWVDNSDGSYLLKKVVK</sequence>
<evidence type="ECO:0000313" key="2">
    <source>
        <dbReference type="Proteomes" id="UP000664915"/>
    </source>
</evidence>
<keyword evidence="2" id="KW-1185">Reference proteome</keyword>
<keyword evidence="1" id="KW-0238">DNA-binding</keyword>
<dbReference type="RefSeq" id="YP_010670105.1">
    <property type="nucleotide sequence ID" value="NC_070963.1"/>
</dbReference>
<organism evidence="1 2">
    <name type="scientific">Synechococcus phage S-SRM01</name>
    <dbReference type="NCBI Taxonomy" id="2781608"/>
    <lineage>
        <taxon>Viruses</taxon>
        <taxon>Duplodnaviria</taxon>
        <taxon>Heunggongvirae</taxon>
        <taxon>Uroviricota</taxon>
        <taxon>Caudoviricetes</taxon>
        <taxon>Pantevenvirales</taxon>
        <taxon>Kyanoviridae</taxon>
        <taxon>Serangoonvirus</taxon>
        <taxon>Serangoonvirus essarone</taxon>
    </lineage>
</organism>
<dbReference type="EMBL" id="MW015081">
    <property type="protein sequence ID" value="QPX48095.1"/>
    <property type="molecule type" value="Genomic_DNA"/>
</dbReference>